<dbReference type="EMBL" id="AEDQ01000032">
    <property type="protein sequence ID" value="EFL43672.1"/>
    <property type="molecule type" value="Genomic_DNA"/>
</dbReference>
<keyword evidence="4" id="KW-1185">Reference proteome</keyword>
<dbReference type="InterPro" id="IPR013783">
    <property type="entry name" value="Ig-like_fold"/>
</dbReference>
<feature type="signal peptide" evidence="2">
    <location>
        <begin position="1"/>
        <end position="48"/>
    </location>
</feature>
<dbReference type="Proteomes" id="UP000004431">
    <property type="component" value="Unassembled WGS sequence"/>
</dbReference>
<feature type="non-terminal residue" evidence="3">
    <location>
        <position position="785"/>
    </location>
</feature>
<accession>A0ABN0AYT1</accession>
<sequence>MTTVNPSKHTSSKPSTKRSAYKVHTLPLATTAALLTAATCLGSQPAMAAPATTITKLTQAATNKSTNGTGAKYQDREADVVVNNPDWLKTPNILEFQRYRATNDEKKDNKKINSNEHGSDEYNTLIKKTDMYAHIETIDGAKYLVFDVFFNNDAQSMVTASKRQWYIWQVPYQIAKLNPDGFFENDTIRDLRFDAYKLKDASQNDKLKRKMNFTLSRDFAKFEKVNNQSTTINFPNDNEKKFGASMFQYSLGPNLTSDSQYEANMKNLFHENHDDYALGKATYPEPPYSSKNYGIGIQTTEVNLAFHMHAAVKLNDTAINEKATTYDEKYANIHNAWTWADSATYGRTTSSSYVWLSGRDPESENDKNLKRHKDDREAPKIYYNDKEITDDSQTINLYKGDTLSFTTTDDKGYIEKFSISGLAKDPTVTQGAGSKDKPLSSGDITVSKNMENKEVTITSEDGSGNVTTRKVKVTVTTRPKLAKKHPLSGKTITTTVGEPLPPLTDIDKFVDITDKDNLKEKPTLKWNGTVPNTNTAGVFTPGIKGIYSDKSTSIAKPDVTINVRPKKPVIDTDLTNLAGKKGQKVTVSVGNGIPTDAKVTTTVTLFDKNGNKIGSTTTINGDKAEITVNGEIPEGNVYATTTVTKPDEDGPKGIKTPGFNLASEESDKKQATAPKDAQDPTITATADSPSVTVGQDLKIHIVAKDDVKVEKINYIDALTGANLLQPADIIGGRASVSKTTDTDQEQVLDLTVTKMQPKEVGKHTITFTVTDSAGKTSTVTLAITV</sequence>
<evidence type="ECO:0000313" key="4">
    <source>
        <dbReference type="Proteomes" id="UP000004431"/>
    </source>
</evidence>
<evidence type="ECO:0000256" key="2">
    <source>
        <dbReference type="SAM" id="SignalP"/>
    </source>
</evidence>
<feature type="region of interest" description="Disordered" evidence="1">
    <location>
        <begin position="642"/>
        <end position="686"/>
    </location>
</feature>
<evidence type="ECO:0000313" key="3">
    <source>
        <dbReference type="EMBL" id="EFL43672.1"/>
    </source>
</evidence>
<dbReference type="Gene3D" id="2.60.40.10">
    <property type="entry name" value="Immunoglobulins"/>
    <property type="match status" value="1"/>
</dbReference>
<reference evidence="3 4" key="1">
    <citation type="submission" date="2010-08" db="EMBL/GenBank/DDBJ databases">
        <authorList>
            <person name="Durkin A.S."/>
            <person name="Madupu R."/>
            <person name="Torralba M."/>
            <person name="Gillis M."/>
            <person name="Methe B."/>
            <person name="Sutton G."/>
            <person name="Nelson K.E."/>
        </authorList>
    </citation>
    <scope>NUCLEOTIDE SEQUENCE [LARGE SCALE GENOMIC DNA]</scope>
    <source>
        <strain evidence="3 4">PB189-T1-4</strain>
    </source>
</reference>
<evidence type="ECO:0000256" key="1">
    <source>
        <dbReference type="SAM" id="MobiDB-lite"/>
    </source>
</evidence>
<gene>
    <name evidence="3" type="ORF">HMPREF9248_1273</name>
</gene>
<proteinExistence type="predicted"/>
<protein>
    <recommendedName>
        <fullName evidence="5">Bacterial group 3 Ig-like protein</fullName>
    </recommendedName>
</protein>
<keyword evidence="2" id="KW-0732">Signal</keyword>
<dbReference type="RefSeq" id="WP_006304680.1">
    <property type="nucleotide sequence ID" value="NZ_AEDQ01000032.1"/>
</dbReference>
<name>A0ABN0AYT1_9ACTN</name>
<feature type="chain" id="PRO_5046769108" description="Bacterial group 3 Ig-like protein" evidence="2">
    <location>
        <begin position="49"/>
        <end position="785"/>
    </location>
</feature>
<organism evidence="3 4">
    <name type="scientific">Fannyhessea vaginae PB189-T1-4</name>
    <dbReference type="NCBI Taxonomy" id="866774"/>
    <lineage>
        <taxon>Bacteria</taxon>
        <taxon>Bacillati</taxon>
        <taxon>Actinomycetota</taxon>
        <taxon>Coriobacteriia</taxon>
        <taxon>Coriobacteriales</taxon>
        <taxon>Atopobiaceae</taxon>
        <taxon>Fannyhessea</taxon>
    </lineage>
</organism>
<evidence type="ECO:0008006" key="5">
    <source>
        <dbReference type="Google" id="ProtNLM"/>
    </source>
</evidence>
<comment type="caution">
    <text evidence="3">The sequence shown here is derived from an EMBL/GenBank/DDBJ whole genome shotgun (WGS) entry which is preliminary data.</text>
</comment>